<dbReference type="Proteomes" id="UP000295727">
    <property type="component" value="Chromosome 4"/>
</dbReference>
<sequence>MYKVTRIFMGSVGHVLAWYPGIDVPLTDLDGRPTHTIFNLINQGGKSTFLSMFFTIFDPDKSRFLQHLRNNAQRFEQYFDKDGQPGLVAVEWMMPGDLASERKLVTGLIVVMKKSGELFEPDRFFFAFENAPGLSYDDLPTEQLGDGANGPLSSREDALRWLQQMETQHEGNFQRFSNQNEWRACLESRGIDVEMLRRQVEFNRTEGGMGEAFLDFRTEYDFIRKFMTLTLNPQTAEQTHATISTLCKRMGRRPKLIEAQKQLERFSQLFDPFARAAGEFHEAQKALTEIETAVSHAYATFGYHAAASMRSAEVAKRNVLEFRAEARKAEQLWKENEGMAEAYQHTYMRRMKVVAEARETTATAVMGALSHEEKLLYAAQLRAEINECLARVDSIQHNIDQVTSKQIAPLKMQRDRQATLLHYLVELELEETAQKVEGLEKRLDELGDARDDVKRESAELRTQREAALKELNQVNGLMEGAQKSLKRLRESGVIQEFETCDDAKTRLTSSLDEMLARVEDLERQVEDAQGSVVELNGRRSHREAELKVNGHKIDVLRDKIATGDAQRERLSHTQVLCRAAGAEVADVDSEVLPSRLREFIRNAMDDLATKQLRVARLSEDKDSILETQLAGRDPDVSAVVQFLASAGVKGARAFPQYLAEVLPDATAARDTVLSNPARFLGVTVPVEGIEQAQAAIENSALKLIRPVVVSAYAVDPELAQQGQFTVPSGDDSAYNHVAARRRAQTLEAEITVAAGKQKDAFQLYEDGRSALKDLDAYSRSFGNGQLDALKADEERLLESNEALRTEIEGVGAQLEATRQRLLVLGAQKKDAEGKIGNLRSELNSLQDHLSLYEAFIPEWEATQARATTEAQRCEAAVANLDTQSDVLEKQRQDTWNRKNNLQMHIDRWRPILETLVPLLDLSVNAQAELAANPRTLAAVQVDYDQAYIAVESAERETTGALTLELNSAKRDATGKEAEYGRRYPEASFAREAVEALINKDIPTLFAELGQRQAVAADEERDAIQQASNTRADYSVFVRQRKHAEIIIVGIETLDAETLDVRGREHADLANSQKAASASANEMASESETEERKFNQLAADFEQQREVVRALDIDLSGGLVVPELLQEPGKARAFVREHELKLRQTRGSLTAARTQCGNLHEKIASLARDEEFAKVDVELAMILRENTVEATINDYQRLARAAQNRRDTIDNEVASMEGDMVRGTDALLALTTDGLRILTRAADTLRLPDSVPVYGGKAVIKMNGSVGRLTSDQRREALSIYMDELCKDGNIPESGAALTAACIHRLAPNRRLDMKVLKLVSLETQQYVPVDGLSNSGAEKISMALFLYFIIAKLRYEQRADGRLSEGGVLVLDNPFSTATARSIWESIIGLADAMRIQLLLVTGIKEYDVLSVFKRFVRLKKIGHNTTKGRIHVGIVDYQFKPGSEVDWDQEAVNA</sequence>
<proteinExistence type="predicted"/>
<feature type="region of interest" description="Disordered" evidence="2">
    <location>
        <begin position="1069"/>
        <end position="1089"/>
    </location>
</feature>
<dbReference type="GO" id="GO:0032982">
    <property type="term" value="C:myosin filament"/>
    <property type="evidence" value="ECO:0007669"/>
    <property type="project" value="TreeGrafter"/>
</dbReference>
<gene>
    <name evidence="3" type="ORF">E1956_35075</name>
</gene>
<evidence type="ECO:0000256" key="2">
    <source>
        <dbReference type="SAM" id="MobiDB-lite"/>
    </source>
</evidence>
<feature type="coiled-coil region" evidence="1">
    <location>
        <begin position="1191"/>
        <end position="1218"/>
    </location>
</feature>
<protein>
    <recommendedName>
        <fullName evidence="5">Chromosome segregation ATPase</fullName>
    </recommendedName>
</protein>
<feature type="coiled-coil region" evidence="1">
    <location>
        <begin position="786"/>
        <end position="890"/>
    </location>
</feature>
<dbReference type="RefSeq" id="WP_134757997.1">
    <property type="nucleotide sequence ID" value="NZ_CP038151.1"/>
</dbReference>
<accession>A0A4V1B0E3</accession>
<evidence type="ECO:0000313" key="3">
    <source>
        <dbReference type="EMBL" id="QBR02473.1"/>
    </source>
</evidence>
<reference evidence="3 4" key="1">
    <citation type="submission" date="2019-03" db="EMBL/GenBank/DDBJ databases">
        <title>Paraburkholderia sp. 7MH5, isolated from subtropical forest soil.</title>
        <authorList>
            <person name="Gao Z.-H."/>
            <person name="Qiu L.-H."/>
        </authorList>
    </citation>
    <scope>NUCLEOTIDE SEQUENCE [LARGE SCALE GENOMIC DNA]</scope>
    <source>
        <strain evidence="3 4">7MH5</strain>
    </source>
</reference>
<dbReference type="GO" id="GO:0005737">
    <property type="term" value="C:cytoplasm"/>
    <property type="evidence" value="ECO:0007669"/>
    <property type="project" value="TreeGrafter"/>
</dbReference>
<keyword evidence="1" id="KW-0175">Coiled coil</keyword>
<keyword evidence="4" id="KW-1185">Reference proteome</keyword>
<evidence type="ECO:0000256" key="1">
    <source>
        <dbReference type="SAM" id="Coils"/>
    </source>
</evidence>
<dbReference type="PANTHER" id="PTHR45615:SF40">
    <property type="entry name" value="MYOSIN HEAVY CHAIN, NON-MUSCLE"/>
    <property type="match status" value="1"/>
</dbReference>
<dbReference type="PANTHER" id="PTHR45615">
    <property type="entry name" value="MYOSIN HEAVY CHAIN, NON-MUSCLE"/>
    <property type="match status" value="1"/>
</dbReference>
<dbReference type="EMBL" id="CP038151">
    <property type="protein sequence ID" value="QBR02473.1"/>
    <property type="molecule type" value="Genomic_DNA"/>
</dbReference>
<dbReference type="OrthoDB" id="7030669at2"/>
<feature type="compositionally biased region" description="Low complexity" evidence="2">
    <location>
        <begin position="1069"/>
        <end position="1085"/>
    </location>
</feature>
<dbReference type="GO" id="GO:0000146">
    <property type="term" value="F:microfilament motor activity"/>
    <property type="evidence" value="ECO:0007669"/>
    <property type="project" value="TreeGrafter"/>
</dbReference>
<dbReference type="KEGG" id="ppai:E1956_35075"/>
<dbReference type="GO" id="GO:0051015">
    <property type="term" value="F:actin filament binding"/>
    <property type="evidence" value="ECO:0007669"/>
    <property type="project" value="TreeGrafter"/>
</dbReference>
<evidence type="ECO:0008006" key="5">
    <source>
        <dbReference type="Google" id="ProtNLM"/>
    </source>
</evidence>
<evidence type="ECO:0000313" key="4">
    <source>
        <dbReference type="Proteomes" id="UP000295727"/>
    </source>
</evidence>
<organism evidence="3 4">
    <name type="scientific">Paraburkholderia pallida</name>
    <dbReference type="NCBI Taxonomy" id="2547399"/>
    <lineage>
        <taxon>Bacteria</taxon>
        <taxon>Pseudomonadati</taxon>
        <taxon>Pseudomonadota</taxon>
        <taxon>Betaproteobacteria</taxon>
        <taxon>Burkholderiales</taxon>
        <taxon>Burkholderiaceae</taxon>
        <taxon>Paraburkholderia</taxon>
    </lineage>
</organism>
<dbReference type="GO" id="GO:0016460">
    <property type="term" value="C:myosin II complex"/>
    <property type="evidence" value="ECO:0007669"/>
    <property type="project" value="TreeGrafter"/>
</dbReference>
<feature type="coiled-coil region" evidence="1">
    <location>
        <begin position="429"/>
        <end position="538"/>
    </location>
</feature>
<name>A0A4V1B0E3_9BURK</name>